<name>A0AAD4MWA4_9BILA</name>
<dbReference type="EMBL" id="JAKKPZ010000055">
    <property type="protein sequence ID" value="KAI1705548.1"/>
    <property type="molecule type" value="Genomic_DNA"/>
</dbReference>
<evidence type="ECO:0000259" key="2">
    <source>
        <dbReference type="PROSITE" id="PS50097"/>
    </source>
</evidence>
<dbReference type="PANTHER" id="PTHR14958">
    <property type="entry name" value="POTASSIUM CHANNEL TETRAMERISATION DOMAIN CONTAINING PROTEIN"/>
    <property type="match status" value="1"/>
</dbReference>
<gene>
    <name evidence="3" type="ORF">DdX_13510</name>
</gene>
<sequence>MSGTKPNQNSEWIRLNVGGKVFQTTKDTLSRHPGSFLACLVDGDLPSEKDETGAYLIDRDPEHFRTILNYLRSPVLNLDGNKKVMKELLSLKSPGQRTEVIVLSSYRSYLRLSENEDDHEVLQALRQKITLKKYSTNETTHYFDRLDEKHWVQIEGVLRTYGFLEERGDDKKRTHTCDRFHLPRQLIHNRPYRSLNSSSSLSSALSQEGYVWEMACAAVDNSGKYSRVLTWPSQIFSRRLSRFRKTGTSSVDNGNGNEEQRSIFAPGHMQKSFMSTKLICVVVIILYIVNEIESLNNNQQEEQRILEAALNLAAFKRHGEGVQNLEAFQRHGEAARTLLDLKNQGQTPPNGSELKEMYRNLKKGR</sequence>
<dbReference type="SUPFAM" id="SSF54695">
    <property type="entry name" value="POZ domain"/>
    <property type="match status" value="1"/>
</dbReference>
<organism evidence="3 4">
    <name type="scientific">Ditylenchus destructor</name>
    <dbReference type="NCBI Taxonomy" id="166010"/>
    <lineage>
        <taxon>Eukaryota</taxon>
        <taxon>Metazoa</taxon>
        <taxon>Ecdysozoa</taxon>
        <taxon>Nematoda</taxon>
        <taxon>Chromadorea</taxon>
        <taxon>Rhabditida</taxon>
        <taxon>Tylenchina</taxon>
        <taxon>Tylenchomorpha</taxon>
        <taxon>Sphaerularioidea</taxon>
        <taxon>Anguinidae</taxon>
        <taxon>Anguininae</taxon>
        <taxon>Ditylenchus</taxon>
    </lineage>
</organism>
<dbReference type="Pfam" id="PF02214">
    <property type="entry name" value="BTB_2"/>
    <property type="match status" value="1"/>
</dbReference>
<dbReference type="Gene3D" id="3.30.710.10">
    <property type="entry name" value="Potassium Channel Kv1.1, Chain A"/>
    <property type="match status" value="1"/>
</dbReference>
<protein>
    <submittedName>
        <fullName evidence="3">BTB/POZ domain-containing protein</fullName>
    </submittedName>
</protein>
<dbReference type="GO" id="GO:0097602">
    <property type="term" value="F:cullin family protein binding"/>
    <property type="evidence" value="ECO:0007669"/>
    <property type="project" value="TreeGrafter"/>
</dbReference>
<dbReference type="SMART" id="SM00225">
    <property type="entry name" value="BTB"/>
    <property type="match status" value="1"/>
</dbReference>
<dbReference type="InterPro" id="IPR003131">
    <property type="entry name" value="T1-type_BTB"/>
</dbReference>
<dbReference type="AlphaFoldDB" id="A0AAD4MWA4"/>
<dbReference type="Proteomes" id="UP001201812">
    <property type="component" value="Unassembled WGS sequence"/>
</dbReference>
<dbReference type="PANTHER" id="PTHR14958:SF29">
    <property type="entry name" value="INSOMNIAC, ISOFORM B"/>
    <property type="match status" value="1"/>
</dbReference>
<proteinExistence type="predicted"/>
<feature type="region of interest" description="Disordered" evidence="1">
    <location>
        <begin position="343"/>
        <end position="365"/>
    </location>
</feature>
<dbReference type="InterPro" id="IPR000210">
    <property type="entry name" value="BTB/POZ_dom"/>
</dbReference>
<dbReference type="PROSITE" id="PS50097">
    <property type="entry name" value="BTB"/>
    <property type="match status" value="1"/>
</dbReference>
<evidence type="ECO:0000313" key="4">
    <source>
        <dbReference type="Proteomes" id="UP001201812"/>
    </source>
</evidence>
<dbReference type="FunFam" id="3.30.710.10:FF:000005">
    <property type="entry name" value="Potassium channel tetramerization domain-containing 17"/>
    <property type="match status" value="1"/>
</dbReference>
<evidence type="ECO:0000313" key="3">
    <source>
        <dbReference type="EMBL" id="KAI1705548.1"/>
    </source>
</evidence>
<comment type="caution">
    <text evidence="3">The sequence shown here is derived from an EMBL/GenBank/DDBJ whole genome shotgun (WGS) entry which is preliminary data.</text>
</comment>
<evidence type="ECO:0000256" key="1">
    <source>
        <dbReference type="SAM" id="MobiDB-lite"/>
    </source>
</evidence>
<accession>A0AAD4MWA4</accession>
<feature type="domain" description="BTB" evidence="2">
    <location>
        <begin position="11"/>
        <end position="80"/>
    </location>
</feature>
<dbReference type="InterPro" id="IPR011333">
    <property type="entry name" value="SKP1/BTB/POZ_sf"/>
</dbReference>
<dbReference type="GO" id="GO:0031463">
    <property type="term" value="C:Cul3-RING ubiquitin ligase complex"/>
    <property type="evidence" value="ECO:0007669"/>
    <property type="project" value="TreeGrafter"/>
</dbReference>
<reference evidence="3" key="1">
    <citation type="submission" date="2022-01" db="EMBL/GenBank/DDBJ databases">
        <title>Genome Sequence Resource for Two Populations of Ditylenchus destructor, the Migratory Endoparasitic Phytonematode.</title>
        <authorList>
            <person name="Zhang H."/>
            <person name="Lin R."/>
            <person name="Xie B."/>
        </authorList>
    </citation>
    <scope>NUCLEOTIDE SEQUENCE</scope>
    <source>
        <strain evidence="3">BazhouSP</strain>
    </source>
</reference>
<dbReference type="GO" id="GO:0043161">
    <property type="term" value="P:proteasome-mediated ubiquitin-dependent protein catabolic process"/>
    <property type="evidence" value="ECO:0007669"/>
    <property type="project" value="TreeGrafter"/>
</dbReference>
<keyword evidence="4" id="KW-1185">Reference proteome</keyword>
<dbReference type="GO" id="GO:0005737">
    <property type="term" value="C:cytoplasm"/>
    <property type="evidence" value="ECO:0007669"/>
    <property type="project" value="TreeGrafter"/>
</dbReference>
<dbReference type="GO" id="GO:0051260">
    <property type="term" value="P:protein homooligomerization"/>
    <property type="evidence" value="ECO:0007669"/>
    <property type="project" value="InterPro"/>
</dbReference>